<dbReference type="EMBL" id="CP017258">
    <property type="protein sequence ID" value="AQW88298.1"/>
    <property type="molecule type" value="Genomic_DNA"/>
</dbReference>
<keyword evidence="2 5" id="KW-0540">Nuclease</keyword>
<organism evidence="9 10">
    <name type="scientific">Campylobacter pinnipediorum subsp. caledonicus</name>
    <dbReference type="NCBI Taxonomy" id="1874362"/>
    <lineage>
        <taxon>Bacteria</taxon>
        <taxon>Pseudomonadati</taxon>
        <taxon>Campylobacterota</taxon>
        <taxon>Epsilonproteobacteria</taxon>
        <taxon>Campylobacterales</taxon>
        <taxon>Campylobacteraceae</taxon>
        <taxon>Campylobacter</taxon>
    </lineage>
</organism>
<keyword evidence="10" id="KW-1185">Reference proteome</keyword>
<dbReference type="InterPro" id="IPR003753">
    <property type="entry name" value="Exonuc_VII_L"/>
</dbReference>
<dbReference type="EC" id="3.1.11.6" evidence="5"/>
<dbReference type="GO" id="GO:0008855">
    <property type="term" value="F:exodeoxyribonuclease VII activity"/>
    <property type="evidence" value="ECO:0007669"/>
    <property type="project" value="UniProtKB-UniRule"/>
</dbReference>
<evidence type="ECO:0000256" key="6">
    <source>
        <dbReference type="RuleBase" id="RU004355"/>
    </source>
</evidence>
<reference evidence="10" key="1">
    <citation type="submission" date="2016-09" db="EMBL/GenBank/DDBJ databases">
        <title>Comparative genomics of the Campylobacter concisus group.</title>
        <authorList>
            <person name="Miller W.G."/>
            <person name="Yee E."/>
            <person name="Chapman M.H."/>
            <person name="Huynh S."/>
            <person name="Bono J.L."/>
            <person name="On S.L.W."/>
            <person name="StLeger J."/>
            <person name="Foster G."/>
            <person name="Parker C.T."/>
        </authorList>
    </citation>
    <scope>NUCLEOTIDE SEQUENCE [LARGE SCALE GENOMIC DNA]</scope>
    <source>
        <strain evidence="10">RM18021</strain>
    </source>
</reference>
<comment type="catalytic activity">
    <reaction evidence="5 6">
        <text>Exonucleolytic cleavage in either 5'- to 3'- or 3'- to 5'-direction to yield nucleoside 5'-phosphates.</text>
        <dbReference type="EC" id="3.1.11.6"/>
    </reaction>
</comment>
<dbReference type="Pfam" id="PF02601">
    <property type="entry name" value="Exonuc_VII_L"/>
    <property type="match status" value="1"/>
</dbReference>
<evidence type="ECO:0000313" key="9">
    <source>
        <dbReference type="EMBL" id="AQW88298.1"/>
    </source>
</evidence>
<dbReference type="GO" id="GO:0005737">
    <property type="term" value="C:cytoplasm"/>
    <property type="evidence" value="ECO:0007669"/>
    <property type="project" value="UniProtKB-SubCell"/>
</dbReference>
<accession>A0A1S6U988</accession>
<dbReference type="GO" id="GO:0009318">
    <property type="term" value="C:exodeoxyribonuclease VII complex"/>
    <property type="evidence" value="ECO:0007669"/>
    <property type="project" value="UniProtKB-UniRule"/>
</dbReference>
<evidence type="ECO:0000259" key="7">
    <source>
        <dbReference type="Pfam" id="PF02601"/>
    </source>
</evidence>
<dbReference type="NCBIfam" id="TIGR00237">
    <property type="entry name" value="xseA"/>
    <property type="match status" value="1"/>
</dbReference>
<keyword evidence="4 5" id="KW-0269">Exonuclease</keyword>
<name>A0A1S6U988_9BACT</name>
<dbReference type="InterPro" id="IPR025824">
    <property type="entry name" value="OB-fold_nuc-bd_dom"/>
</dbReference>
<comment type="similarity">
    <text evidence="5 6">Belongs to the XseA family.</text>
</comment>
<dbReference type="PANTHER" id="PTHR30008">
    <property type="entry name" value="EXODEOXYRIBONUCLEASE 7 LARGE SUBUNIT"/>
    <property type="match status" value="1"/>
</dbReference>
<feature type="domain" description="Exonuclease VII large subunit C-terminal" evidence="7">
    <location>
        <begin position="118"/>
        <end position="339"/>
    </location>
</feature>
<dbReference type="HAMAP" id="MF_00378">
    <property type="entry name" value="Exonuc_7_L"/>
    <property type="match status" value="1"/>
</dbReference>
<dbReference type="PANTHER" id="PTHR30008:SF0">
    <property type="entry name" value="EXODEOXYRIBONUCLEASE 7 LARGE SUBUNIT"/>
    <property type="match status" value="1"/>
</dbReference>
<dbReference type="CDD" id="cd04489">
    <property type="entry name" value="ExoVII_LU_OBF"/>
    <property type="match status" value="1"/>
</dbReference>
<evidence type="ECO:0000256" key="2">
    <source>
        <dbReference type="ARBA" id="ARBA00022722"/>
    </source>
</evidence>
<dbReference type="Proteomes" id="UP000190868">
    <property type="component" value="Chromosome"/>
</dbReference>
<dbReference type="RefSeq" id="WP_078424756.1">
    <property type="nucleotide sequence ID" value="NZ_CP017258.1"/>
</dbReference>
<comment type="subcellular location">
    <subcellularLocation>
        <location evidence="5 6">Cytoplasm</location>
    </subcellularLocation>
</comment>
<feature type="domain" description="OB-fold nucleic acid binding" evidence="8">
    <location>
        <begin position="2"/>
        <end position="94"/>
    </location>
</feature>
<keyword evidence="3 5" id="KW-0378">Hydrolase</keyword>
<sequence length="388" mass="43374">MLSVTELNEKAKTLLDTTFGYVEIAGEISRLTKHGSGHWYFTLKDDSSSVAAVMYKMNNLKLGFNVTDGMKVIVYAKVSLYVPSGSYQVIVNSLRPDGIGELELAFNQLKQKLALEGLFDPAYKKPIPHLPKKIALVTSATSAALQDMLRVLSQKWKLSEIFIFDSLTQGENAPQSLIKSLKKADSYGVDVIVLARGGGSKEDLWCFNDEGLAREIFNTKTPVISAIGHEIDYVISDFVADKRALTPSAAMFDLLPDEDAYFQYIDTISNDISKAIDVKFKNLQSKIELLNVKLSTDTILAKIDTKISKINNLKMSLENIILNKISLLTSDIRALKIGFDTREDFFKKTENLVEIRMFGKNINLQDLNVNDEIQIISQNVSRQAKITR</sequence>
<dbReference type="GO" id="GO:0006308">
    <property type="term" value="P:DNA catabolic process"/>
    <property type="evidence" value="ECO:0007669"/>
    <property type="project" value="UniProtKB-UniRule"/>
</dbReference>
<evidence type="ECO:0000256" key="3">
    <source>
        <dbReference type="ARBA" id="ARBA00022801"/>
    </source>
</evidence>
<comment type="subunit">
    <text evidence="5">Heterooligomer composed of large and small subunits.</text>
</comment>
<evidence type="ECO:0000256" key="5">
    <source>
        <dbReference type="HAMAP-Rule" id="MF_00378"/>
    </source>
</evidence>
<dbReference type="InterPro" id="IPR020579">
    <property type="entry name" value="Exonuc_VII_lsu_C"/>
</dbReference>
<keyword evidence="1 5" id="KW-0963">Cytoplasm</keyword>
<dbReference type="AlphaFoldDB" id="A0A1S6U988"/>
<evidence type="ECO:0000256" key="4">
    <source>
        <dbReference type="ARBA" id="ARBA00022839"/>
    </source>
</evidence>
<dbReference type="Pfam" id="PF13742">
    <property type="entry name" value="tRNA_anti_2"/>
    <property type="match status" value="1"/>
</dbReference>
<evidence type="ECO:0000256" key="1">
    <source>
        <dbReference type="ARBA" id="ARBA00022490"/>
    </source>
</evidence>
<dbReference type="GO" id="GO:0003676">
    <property type="term" value="F:nucleic acid binding"/>
    <property type="evidence" value="ECO:0007669"/>
    <property type="project" value="InterPro"/>
</dbReference>
<evidence type="ECO:0000259" key="8">
    <source>
        <dbReference type="Pfam" id="PF13742"/>
    </source>
</evidence>
<protein>
    <recommendedName>
        <fullName evidence="5">Exodeoxyribonuclease 7 large subunit</fullName>
        <ecNumber evidence="5">3.1.11.6</ecNumber>
    </recommendedName>
    <alternativeName>
        <fullName evidence="5">Exodeoxyribonuclease VII large subunit</fullName>
        <shortName evidence="5">Exonuclease VII large subunit</shortName>
    </alternativeName>
</protein>
<evidence type="ECO:0000313" key="10">
    <source>
        <dbReference type="Proteomes" id="UP000190868"/>
    </source>
</evidence>
<proteinExistence type="inferred from homology"/>
<gene>
    <name evidence="5 9" type="primary">xseA</name>
    <name evidence="9" type="ORF">CPIN18021_1514</name>
</gene>
<comment type="function">
    <text evidence="5">Bidirectionally degrades single-stranded DNA into large acid-insoluble oligonucleotides, which are then degraded further into small acid-soluble oligonucleotides.</text>
</comment>